<feature type="compositionally biased region" description="Basic and acidic residues" evidence="3">
    <location>
        <begin position="81"/>
        <end position="95"/>
    </location>
</feature>
<comment type="caution">
    <text evidence="6">The sequence shown here is derived from an EMBL/GenBank/DDBJ whole genome shotgun (WGS) entry which is preliminary data.</text>
</comment>
<dbReference type="PROSITE" id="PS51257">
    <property type="entry name" value="PROKAR_LIPOPROTEIN"/>
    <property type="match status" value="1"/>
</dbReference>
<reference evidence="6 7" key="1">
    <citation type="submission" date="2024-09" db="EMBL/GenBank/DDBJ databases">
        <authorList>
            <person name="Sun Q."/>
            <person name="Mori K."/>
        </authorList>
    </citation>
    <scope>NUCLEOTIDE SEQUENCE [LARGE SCALE GENOMIC DNA]</scope>
    <source>
        <strain evidence="6 7">JCM 10918</strain>
    </source>
</reference>
<feature type="region of interest" description="Disordered" evidence="3">
    <location>
        <begin position="126"/>
        <end position="162"/>
    </location>
</feature>
<dbReference type="GO" id="GO:0030414">
    <property type="term" value="F:peptidase inhibitor activity"/>
    <property type="evidence" value="ECO:0007669"/>
    <property type="project" value="UniProtKB-KW"/>
</dbReference>
<dbReference type="EMBL" id="JBHMAR010000009">
    <property type="protein sequence ID" value="MFB9735583.1"/>
    <property type="molecule type" value="Genomic_DNA"/>
</dbReference>
<accession>A0ABV5VD69</accession>
<gene>
    <name evidence="6" type="ORF">ACFFRO_10625</name>
</gene>
<proteinExistence type="predicted"/>
<dbReference type="Gene3D" id="2.60.40.2020">
    <property type="match status" value="1"/>
</dbReference>
<keyword evidence="7" id="KW-1185">Reference proteome</keyword>
<keyword evidence="2" id="KW-0789">Thiol protease inhibitor</keyword>
<evidence type="ECO:0000256" key="1">
    <source>
        <dbReference type="ARBA" id="ARBA00022690"/>
    </source>
</evidence>
<protein>
    <submittedName>
        <fullName evidence="6">Protease inhibitor I42 family protein</fullName>
    </submittedName>
</protein>
<dbReference type="Proteomes" id="UP001589703">
    <property type="component" value="Unassembled WGS sequence"/>
</dbReference>
<evidence type="ECO:0000256" key="3">
    <source>
        <dbReference type="SAM" id="MobiDB-lite"/>
    </source>
</evidence>
<dbReference type="Pfam" id="PF09394">
    <property type="entry name" value="Inhibitor_I42"/>
    <property type="match status" value="1"/>
</dbReference>
<sequence length="162" mass="16364">MTDGRAPRAAAVAALLLLTATACGGGGDGGEEAAARYTPADSRITVRAGERFEVAVQVNGSTREDWQLLAPGRSGPVVRSDGSRGEGDTAGKKEVGGGRTVVHTFEAVKPGSARIEFLHCTFAAPCPGSEPVAPTRTAGPTPAPSAGPSAGPERRTITVTVD</sequence>
<evidence type="ECO:0000259" key="5">
    <source>
        <dbReference type="Pfam" id="PF09394"/>
    </source>
</evidence>
<name>A0ABV5VD69_9ACTN</name>
<feature type="domain" description="Proteinase inhibitor I42 chagasin" evidence="5">
    <location>
        <begin position="45"/>
        <end position="117"/>
    </location>
</feature>
<feature type="region of interest" description="Disordered" evidence="3">
    <location>
        <begin position="67"/>
        <end position="95"/>
    </location>
</feature>
<evidence type="ECO:0000313" key="6">
    <source>
        <dbReference type="EMBL" id="MFB9735583.1"/>
    </source>
</evidence>
<keyword evidence="4" id="KW-0732">Signal</keyword>
<dbReference type="RefSeq" id="WP_356759132.1">
    <property type="nucleotide sequence ID" value="NZ_JBHMAR010000009.1"/>
</dbReference>
<dbReference type="InterPro" id="IPR018990">
    <property type="entry name" value="Prot_inh_I42_chagasin"/>
</dbReference>
<feature type="chain" id="PRO_5046555209" evidence="4">
    <location>
        <begin position="25"/>
        <end position="162"/>
    </location>
</feature>
<dbReference type="SUPFAM" id="SSF141066">
    <property type="entry name" value="ICP-like"/>
    <property type="match status" value="1"/>
</dbReference>
<organism evidence="6 7">
    <name type="scientific">Streptomyces thermocoprophilus</name>
    <dbReference type="NCBI Taxonomy" id="78356"/>
    <lineage>
        <taxon>Bacteria</taxon>
        <taxon>Bacillati</taxon>
        <taxon>Actinomycetota</taxon>
        <taxon>Actinomycetes</taxon>
        <taxon>Kitasatosporales</taxon>
        <taxon>Streptomycetaceae</taxon>
        <taxon>Streptomyces</taxon>
    </lineage>
</organism>
<keyword evidence="1 6" id="KW-0646">Protease inhibitor</keyword>
<evidence type="ECO:0000313" key="7">
    <source>
        <dbReference type="Proteomes" id="UP001589703"/>
    </source>
</evidence>
<evidence type="ECO:0000256" key="4">
    <source>
        <dbReference type="SAM" id="SignalP"/>
    </source>
</evidence>
<feature type="signal peptide" evidence="4">
    <location>
        <begin position="1"/>
        <end position="24"/>
    </location>
</feature>
<evidence type="ECO:0000256" key="2">
    <source>
        <dbReference type="ARBA" id="ARBA00022704"/>
    </source>
</evidence>
<dbReference type="InterPro" id="IPR036331">
    <property type="entry name" value="Chagasin-like_sf"/>
</dbReference>
<feature type="compositionally biased region" description="Low complexity" evidence="3">
    <location>
        <begin position="133"/>
        <end position="151"/>
    </location>
</feature>